<evidence type="ECO:0000313" key="8">
    <source>
        <dbReference type="Proteomes" id="UP000191285"/>
    </source>
</evidence>
<keyword evidence="2 5" id="KW-0812">Transmembrane</keyword>
<dbReference type="Proteomes" id="UP000191285">
    <property type="component" value="Unassembled WGS sequence"/>
</dbReference>
<feature type="transmembrane region" description="Helical" evidence="5">
    <location>
        <begin position="211"/>
        <end position="234"/>
    </location>
</feature>
<feature type="transmembrane region" description="Helical" evidence="5">
    <location>
        <begin position="62"/>
        <end position="86"/>
    </location>
</feature>
<organism evidence="7 8">
    <name type="scientific">Penicillium steckii</name>
    <dbReference type="NCBI Taxonomy" id="303698"/>
    <lineage>
        <taxon>Eukaryota</taxon>
        <taxon>Fungi</taxon>
        <taxon>Dikarya</taxon>
        <taxon>Ascomycota</taxon>
        <taxon>Pezizomycotina</taxon>
        <taxon>Eurotiomycetes</taxon>
        <taxon>Eurotiomycetidae</taxon>
        <taxon>Eurotiales</taxon>
        <taxon>Aspergillaceae</taxon>
        <taxon>Penicillium</taxon>
    </lineage>
</organism>
<keyword evidence="3 5" id="KW-1133">Transmembrane helix</keyword>
<evidence type="ECO:0000256" key="1">
    <source>
        <dbReference type="ARBA" id="ARBA00004127"/>
    </source>
</evidence>
<dbReference type="GO" id="GO:0012505">
    <property type="term" value="C:endomembrane system"/>
    <property type="evidence" value="ECO:0007669"/>
    <property type="project" value="UniProtKB-SubCell"/>
</dbReference>
<dbReference type="InterPro" id="IPR019402">
    <property type="entry name" value="CWH43_N"/>
</dbReference>
<feature type="transmembrane region" description="Helical" evidence="5">
    <location>
        <begin position="246"/>
        <end position="266"/>
    </location>
</feature>
<evidence type="ECO:0000256" key="2">
    <source>
        <dbReference type="ARBA" id="ARBA00022692"/>
    </source>
</evidence>
<reference evidence="8" key="1">
    <citation type="journal article" date="2017" name="Nat. Microbiol.">
        <title>Global analysis of biosynthetic gene clusters reveals vast potential of secondary metabolite production in Penicillium species.</title>
        <authorList>
            <person name="Nielsen J.C."/>
            <person name="Grijseels S."/>
            <person name="Prigent S."/>
            <person name="Ji B."/>
            <person name="Dainat J."/>
            <person name="Nielsen K.F."/>
            <person name="Frisvad J.C."/>
            <person name="Workman M."/>
            <person name="Nielsen J."/>
        </authorList>
    </citation>
    <scope>NUCLEOTIDE SEQUENCE [LARGE SCALE GENOMIC DNA]</scope>
    <source>
        <strain evidence="8">IBT 24891</strain>
    </source>
</reference>
<protein>
    <recommendedName>
        <fullName evidence="6">CWH43-like N-terminal domain-containing protein</fullName>
    </recommendedName>
</protein>
<gene>
    <name evidence="7" type="ORF">PENSTE_c001G01573</name>
</gene>
<dbReference type="InterPro" id="IPR050911">
    <property type="entry name" value="DRAM/TMEM150_Autophagy_Mod"/>
</dbReference>
<sequence length="291" mass="33853">MQGFFACPFFAYSYIWGKLRPVVVDVAVFQCFISRHRIQSLHLRAQSDELLTTRCKMPKLPFWAFPLVSACTWLVTLFGLLGHWFMVGQPRYGRMEFDQTVPFISDLAAQKLWPLFLIGCFVTTLFFNISFYQFVRQKEHHNNLCIYLSFIITIIGGLSLLMIGVFDNIDFKHLHDVFVTIFITGYIIGAVLICIDYFYLMTLYGAERRILFASFFIKVSFIITELAFILPFRIMAGMHHAEKNAAAVLEWATAFIFTGYVLSFAVDLMEDEDDFYHSSHKYHQLEMNAVY</sequence>
<dbReference type="PANTHER" id="PTHR21324:SF2">
    <property type="entry name" value="EG:22E5.9 PROTEIN"/>
    <property type="match status" value="1"/>
</dbReference>
<evidence type="ECO:0000256" key="4">
    <source>
        <dbReference type="ARBA" id="ARBA00023136"/>
    </source>
</evidence>
<dbReference type="AlphaFoldDB" id="A0A1V6U005"/>
<feature type="transmembrane region" description="Helical" evidence="5">
    <location>
        <begin position="112"/>
        <end position="132"/>
    </location>
</feature>
<accession>A0A1V6U005</accession>
<proteinExistence type="predicted"/>
<dbReference type="EMBL" id="MLKD01000001">
    <property type="protein sequence ID" value="OQE31816.1"/>
    <property type="molecule type" value="Genomic_DNA"/>
</dbReference>
<dbReference type="Pfam" id="PF10277">
    <property type="entry name" value="Frag1"/>
    <property type="match status" value="1"/>
</dbReference>
<name>A0A1V6U005_9EURO</name>
<feature type="transmembrane region" description="Helical" evidence="5">
    <location>
        <begin position="144"/>
        <end position="166"/>
    </location>
</feature>
<keyword evidence="4 5" id="KW-0472">Membrane</keyword>
<feature type="transmembrane region" description="Helical" evidence="5">
    <location>
        <begin position="178"/>
        <end position="199"/>
    </location>
</feature>
<comment type="subcellular location">
    <subcellularLocation>
        <location evidence="1">Endomembrane system</location>
        <topology evidence="1">Multi-pass membrane protein</topology>
    </subcellularLocation>
</comment>
<dbReference type="PANTHER" id="PTHR21324">
    <property type="entry name" value="FASTING-INDUCIBLE INTEGRAL MEMBRANE PROTEIN TM6P1-RELATED"/>
    <property type="match status" value="1"/>
</dbReference>
<comment type="caution">
    <text evidence="7">The sequence shown here is derived from an EMBL/GenBank/DDBJ whole genome shotgun (WGS) entry which is preliminary data.</text>
</comment>
<evidence type="ECO:0000256" key="5">
    <source>
        <dbReference type="SAM" id="Phobius"/>
    </source>
</evidence>
<feature type="domain" description="CWH43-like N-terminal" evidence="6">
    <location>
        <begin position="61"/>
        <end position="268"/>
    </location>
</feature>
<evidence type="ECO:0000256" key="3">
    <source>
        <dbReference type="ARBA" id="ARBA00022989"/>
    </source>
</evidence>
<dbReference type="GO" id="GO:0005886">
    <property type="term" value="C:plasma membrane"/>
    <property type="evidence" value="ECO:0007669"/>
    <property type="project" value="TreeGrafter"/>
</dbReference>
<keyword evidence="8" id="KW-1185">Reference proteome</keyword>
<dbReference type="STRING" id="303698.A0A1V6U005"/>
<evidence type="ECO:0000313" key="7">
    <source>
        <dbReference type="EMBL" id="OQE31816.1"/>
    </source>
</evidence>
<evidence type="ECO:0000259" key="6">
    <source>
        <dbReference type="Pfam" id="PF10277"/>
    </source>
</evidence>
<dbReference type="OrthoDB" id="10032492at2759"/>